<dbReference type="AlphaFoldDB" id="J9CSC9"/>
<evidence type="ECO:0000313" key="1">
    <source>
        <dbReference type="EMBL" id="EJX03091.1"/>
    </source>
</evidence>
<dbReference type="EMBL" id="AMCI01002303">
    <property type="protein sequence ID" value="EJX03091.1"/>
    <property type="molecule type" value="Genomic_DNA"/>
</dbReference>
<organism evidence="1">
    <name type="scientific">gut metagenome</name>
    <dbReference type="NCBI Taxonomy" id="749906"/>
    <lineage>
        <taxon>unclassified sequences</taxon>
        <taxon>metagenomes</taxon>
        <taxon>organismal metagenomes</taxon>
    </lineage>
</organism>
<gene>
    <name evidence="1" type="ORF">EVA_08802</name>
</gene>
<proteinExistence type="predicted"/>
<feature type="non-terminal residue" evidence="1">
    <location>
        <position position="1"/>
    </location>
</feature>
<protein>
    <submittedName>
        <fullName evidence="1">Uncharacterized protein</fullName>
    </submittedName>
</protein>
<sequence length="45" mass="4750">VGLKVKSGESVIKNVDWSFLNKRSCNGKPLALSAGNIGTALTYGR</sequence>
<reference evidence="1" key="1">
    <citation type="journal article" date="2012" name="PLoS ONE">
        <title>Gene sets for utilization of primary and secondary nutrition supplies in the distal gut of endangered iberian lynx.</title>
        <authorList>
            <person name="Alcaide M."/>
            <person name="Messina E."/>
            <person name="Richter M."/>
            <person name="Bargiela R."/>
            <person name="Peplies J."/>
            <person name="Huws S.A."/>
            <person name="Newbold C.J."/>
            <person name="Golyshin P.N."/>
            <person name="Simon M.A."/>
            <person name="Lopez G."/>
            <person name="Yakimov M.M."/>
            <person name="Ferrer M."/>
        </authorList>
    </citation>
    <scope>NUCLEOTIDE SEQUENCE</scope>
</reference>
<accession>J9CSC9</accession>
<name>J9CSC9_9ZZZZ</name>
<comment type="caution">
    <text evidence="1">The sequence shown here is derived from an EMBL/GenBank/DDBJ whole genome shotgun (WGS) entry which is preliminary data.</text>
</comment>